<dbReference type="SUPFAM" id="SSF53822">
    <property type="entry name" value="Periplasmic binding protein-like I"/>
    <property type="match status" value="1"/>
</dbReference>
<evidence type="ECO:0000256" key="5">
    <source>
        <dbReference type="ARBA" id="ARBA00023136"/>
    </source>
</evidence>
<dbReference type="InterPro" id="IPR003760">
    <property type="entry name" value="PnrA-like"/>
</dbReference>
<gene>
    <name evidence="9" type="ORF">SAC06_08560</name>
</gene>
<name>A0AAU7V5Z3_9ACTO</name>
<proteinExistence type="inferred from homology"/>
<dbReference type="EMBL" id="CP138335">
    <property type="protein sequence ID" value="XBW07686.1"/>
    <property type="molecule type" value="Genomic_DNA"/>
</dbReference>
<organism evidence="9">
    <name type="scientific">Scrofimicrobium appendicitidis</name>
    <dbReference type="NCBI Taxonomy" id="3079930"/>
    <lineage>
        <taxon>Bacteria</taxon>
        <taxon>Bacillati</taxon>
        <taxon>Actinomycetota</taxon>
        <taxon>Actinomycetes</taxon>
        <taxon>Actinomycetales</taxon>
        <taxon>Actinomycetaceae</taxon>
        <taxon>Scrofimicrobium</taxon>
    </lineage>
</organism>
<evidence type="ECO:0000256" key="7">
    <source>
        <dbReference type="SAM" id="MobiDB-lite"/>
    </source>
</evidence>
<evidence type="ECO:0000256" key="6">
    <source>
        <dbReference type="ARBA" id="ARBA00023288"/>
    </source>
</evidence>
<reference evidence="9" key="1">
    <citation type="submission" date="2023-11" db="EMBL/GenBank/DDBJ databases">
        <title>Scrofimicrobium hongkongense sp. nov., isolated from a patient with peritonitis.</title>
        <authorList>
            <person name="Lao H.Y."/>
            <person name="Wong A.Y.P."/>
            <person name="Ng T.L."/>
            <person name="Wong R.Y.L."/>
            <person name="Yau M.C.Y."/>
            <person name="Lam J.Y.W."/>
            <person name="Siu G.K.H."/>
        </authorList>
    </citation>
    <scope>NUCLEOTIDE SEQUENCE</scope>
    <source>
        <strain evidence="9">R131</strain>
    </source>
</reference>
<keyword evidence="5" id="KW-0472">Membrane</keyword>
<protein>
    <submittedName>
        <fullName evidence="9">BMP family ABC transporter substrate-binding protein</fullName>
    </submittedName>
</protein>
<dbReference type="InterPro" id="IPR028082">
    <property type="entry name" value="Peripla_BP_I"/>
</dbReference>
<dbReference type="Gene3D" id="3.40.50.2300">
    <property type="match status" value="2"/>
</dbReference>
<keyword evidence="3" id="KW-1003">Cell membrane</keyword>
<evidence type="ECO:0000259" key="8">
    <source>
        <dbReference type="Pfam" id="PF02608"/>
    </source>
</evidence>
<sequence>MAAVAALSLSACGSAPDSSSSGSEQSTDTNQSSDGAASAGEADLKACMVAGLGTLQDKSFNESAWEGFNRAKEDLGVEIAVVETFADSDYEPAIQNFISEGCDLVVGVSFMMTPQMDEAAAANPDVKFALVDDVFPTEHDNAKGIVFDTAEASYLAGYAAAGVSTTGKVGTFLGGRMAPTMLFADGFWDGVQKYNEVHAADVQVLGWDKAAQDGMATGDFEDVAKGKQFSEQLIEQGADVLLPVAGKVSTGALAAAQAAGNTAVIWVDTDGVISEPNYSDVILTSVMKEIGNAVYDTIKSLVDGNFTSDNYVGTLANEGVGLAPWHDFEDVVGPELNQEVENLRQDIIDGKIVVESPSAP</sequence>
<feature type="compositionally biased region" description="Low complexity" evidence="7">
    <location>
        <begin position="8"/>
        <end position="38"/>
    </location>
</feature>
<evidence type="ECO:0000256" key="3">
    <source>
        <dbReference type="ARBA" id="ARBA00022475"/>
    </source>
</evidence>
<comment type="subcellular location">
    <subcellularLocation>
        <location evidence="1">Cell membrane</location>
        <topology evidence="1">Lipid-anchor</topology>
    </subcellularLocation>
</comment>
<evidence type="ECO:0000256" key="4">
    <source>
        <dbReference type="ARBA" id="ARBA00022729"/>
    </source>
</evidence>
<dbReference type="KEGG" id="sapp:SAC06_08560"/>
<accession>A0AAU7V5Z3</accession>
<dbReference type="GO" id="GO:0005886">
    <property type="term" value="C:plasma membrane"/>
    <property type="evidence" value="ECO:0007669"/>
    <property type="project" value="UniProtKB-SubCell"/>
</dbReference>
<comment type="similarity">
    <text evidence="2">Belongs to the BMP lipoprotein family.</text>
</comment>
<dbReference type="InterPro" id="IPR050957">
    <property type="entry name" value="BMP_lipoprotein"/>
</dbReference>
<dbReference type="CDD" id="cd06354">
    <property type="entry name" value="PBP1_PrnA-like"/>
    <property type="match status" value="1"/>
</dbReference>
<keyword evidence="6" id="KW-0449">Lipoprotein</keyword>
<dbReference type="RefSeq" id="WP_350257889.1">
    <property type="nucleotide sequence ID" value="NZ_CP138335.1"/>
</dbReference>
<evidence type="ECO:0000313" key="9">
    <source>
        <dbReference type="EMBL" id="XBW07686.1"/>
    </source>
</evidence>
<evidence type="ECO:0000256" key="1">
    <source>
        <dbReference type="ARBA" id="ARBA00004193"/>
    </source>
</evidence>
<feature type="domain" description="ABC transporter substrate-binding protein PnrA-like" evidence="8">
    <location>
        <begin position="48"/>
        <end position="355"/>
    </location>
</feature>
<dbReference type="PANTHER" id="PTHR34296">
    <property type="entry name" value="TRANSCRIPTIONAL ACTIVATOR PROTEIN MED"/>
    <property type="match status" value="1"/>
</dbReference>
<feature type="region of interest" description="Disordered" evidence="7">
    <location>
        <begin position="1"/>
        <end position="38"/>
    </location>
</feature>
<dbReference type="Pfam" id="PF02608">
    <property type="entry name" value="Bmp"/>
    <property type="match status" value="1"/>
</dbReference>
<dbReference type="AlphaFoldDB" id="A0AAU7V5Z3"/>
<keyword evidence="4" id="KW-0732">Signal</keyword>
<dbReference type="PANTHER" id="PTHR34296:SF2">
    <property type="entry name" value="ABC TRANSPORTER GUANOSINE-BINDING PROTEIN NUPN"/>
    <property type="match status" value="1"/>
</dbReference>
<evidence type="ECO:0000256" key="2">
    <source>
        <dbReference type="ARBA" id="ARBA00008610"/>
    </source>
</evidence>